<proteinExistence type="inferred from homology"/>
<evidence type="ECO:0000259" key="8">
    <source>
        <dbReference type="Pfam" id="PF02687"/>
    </source>
</evidence>
<comment type="caution">
    <text evidence="9">The sequence shown here is derived from an EMBL/GenBank/DDBJ whole genome shotgun (WGS) entry which is preliminary data.</text>
</comment>
<feature type="transmembrane region" description="Helical" evidence="7">
    <location>
        <begin position="20"/>
        <end position="42"/>
    </location>
</feature>
<evidence type="ECO:0000313" key="10">
    <source>
        <dbReference type="Proteomes" id="UP000095255"/>
    </source>
</evidence>
<feature type="transmembrane region" description="Helical" evidence="7">
    <location>
        <begin position="385"/>
        <end position="403"/>
    </location>
</feature>
<keyword evidence="4 7" id="KW-1133">Transmembrane helix</keyword>
<keyword evidence="3 7" id="KW-0812">Transmembrane</keyword>
<protein>
    <recommendedName>
        <fullName evidence="8">ABC3 transporter permease C-terminal domain-containing protein</fullName>
    </recommendedName>
</protein>
<evidence type="ECO:0000256" key="1">
    <source>
        <dbReference type="ARBA" id="ARBA00004651"/>
    </source>
</evidence>
<evidence type="ECO:0000256" key="6">
    <source>
        <dbReference type="ARBA" id="ARBA00038076"/>
    </source>
</evidence>
<dbReference type="PANTHER" id="PTHR30572:SF4">
    <property type="entry name" value="ABC TRANSPORTER PERMEASE YTRF"/>
    <property type="match status" value="1"/>
</dbReference>
<keyword evidence="2" id="KW-1003">Cell membrane</keyword>
<dbReference type="Proteomes" id="UP000095255">
    <property type="component" value="Unassembled WGS sequence"/>
</dbReference>
<dbReference type="InterPro" id="IPR003838">
    <property type="entry name" value="ABC3_permease_C"/>
</dbReference>
<sequence>MKLLDIAHKSIVERKGKSFFLLTGLALGFITIITLMSVTEYLEDSIDQNLRKHGINLLISPYSEEINLVYNGITIASDNLQESSFLANEDLTLIQNILQGYNHTSIVKSVVLGSINNQDALFVITDLEKEVASKSYWAVDQDTLKRVLNDGILLGYNHNITLYGQLPEKHSEHGQQTNVEIVVEKNDLHEDEENCDEIKLGFESSVIEIEQYAIIEEQGNETDFLVYIDRKYWESIFPAQDVRNVMELHINTSSMEEVHSIVERISLQAPNTQVKIQQGSMEARQNLFQEFKGYTNFTIITITIVGLFLVMTTMISSVNERVREFGIMRTAGFRKSHIAKVILMETITLVLIAIVFATIIGIIAGNYVIYRIEAESLTLFVPWQSLLYITGLGSFISVLAALYPAMRAANLDPIESIRSI</sequence>
<evidence type="ECO:0000256" key="3">
    <source>
        <dbReference type="ARBA" id="ARBA00022692"/>
    </source>
</evidence>
<dbReference type="RefSeq" id="WP_069701523.1">
    <property type="nucleotide sequence ID" value="NZ_MJAT01000007.1"/>
</dbReference>
<comment type="subcellular location">
    <subcellularLocation>
        <location evidence="1">Cell membrane</location>
        <topology evidence="1">Multi-pass membrane protein</topology>
    </subcellularLocation>
</comment>
<organism evidence="9 10">
    <name type="scientific">Desulfuribacillus stibiiarsenatis</name>
    <dbReference type="NCBI Taxonomy" id="1390249"/>
    <lineage>
        <taxon>Bacteria</taxon>
        <taxon>Bacillati</taxon>
        <taxon>Bacillota</taxon>
        <taxon>Desulfuribacillia</taxon>
        <taxon>Desulfuribacillales</taxon>
        <taxon>Desulfuribacillaceae</taxon>
        <taxon>Desulfuribacillus</taxon>
    </lineage>
</organism>
<accession>A0A1E5L7J6</accession>
<feature type="transmembrane region" description="Helical" evidence="7">
    <location>
        <begin position="338"/>
        <end position="365"/>
    </location>
</feature>
<evidence type="ECO:0000256" key="5">
    <source>
        <dbReference type="ARBA" id="ARBA00023136"/>
    </source>
</evidence>
<dbReference type="GO" id="GO:0022857">
    <property type="term" value="F:transmembrane transporter activity"/>
    <property type="evidence" value="ECO:0007669"/>
    <property type="project" value="TreeGrafter"/>
</dbReference>
<keyword evidence="10" id="KW-1185">Reference proteome</keyword>
<dbReference type="STRING" id="1390249.BHU72_14310"/>
<dbReference type="AlphaFoldDB" id="A0A1E5L7J6"/>
<evidence type="ECO:0000256" key="7">
    <source>
        <dbReference type="SAM" id="Phobius"/>
    </source>
</evidence>
<comment type="similarity">
    <text evidence="6">Belongs to the ABC-4 integral membrane protein family.</text>
</comment>
<dbReference type="InterPro" id="IPR050250">
    <property type="entry name" value="Macrolide_Exporter_MacB"/>
</dbReference>
<name>A0A1E5L7J6_9FIRM</name>
<keyword evidence="5 7" id="KW-0472">Membrane</keyword>
<feature type="transmembrane region" description="Helical" evidence="7">
    <location>
        <begin position="294"/>
        <end position="318"/>
    </location>
</feature>
<dbReference type="GO" id="GO:0005886">
    <property type="term" value="C:plasma membrane"/>
    <property type="evidence" value="ECO:0007669"/>
    <property type="project" value="UniProtKB-SubCell"/>
</dbReference>
<dbReference type="PANTHER" id="PTHR30572">
    <property type="entry name" value="MEMBRANE COMPONENT OF TRANSPORTER-RELATED"/>
    <property type="match status" value="1"/>
</dbReference>
<dbReference type="EMBL" id="MJAT01000007">
    <property type="protein sequence ID" value="OEH86096.1"/>
    <property type="molecule type" value="Genomic_DNA"/>
</dbReference>
<feature type="domain" description="ABC3 transporter permease C-terminal" evidence="8">
    <location>
        <begin position="297"/>
        <end position="413"/>
    </location>
</feature>
<dbReference type="OrthoDB" id="9780560at2"/>
<evidence type="ECO:0000313" key="9">
    <source>
        <dbReference type="EMBL" id="OEH86096.1"/>
    </source>
</evidence>
<gene>
    <name evidence="9" type="ORF">BHU72_14310</name>
</gene>
<evidence type="ECO:0000256" key="4">
    <source>
        <dbReference type="ARBA" id="ARBA00022989"/>
    </source>
</evidence>
<dbReference type="Pfam" id="PF02687">
    <property type="entry name" value="FtsX"/>
    <property type="match status" value="1"/>
</dbReference>
<evidence type="ECO:0000256" key="2">
    <source>
        <dbReference type="ARBA" id="ARBA00022475"/>
    </source>
</evidence>
<reference evidence="9 10" key="1">
    <citation type="submission" date="2016-09" db="EMBL/GenBank/DDBJ databases">
        <title>Desulfuribacillus arsenicus sp. nov., an obligately anaerobic, dissimilatory arsenic- and antimonate-reducing bacterium isolated from anoxic sediments.</title>
        <authorList>
            <person name="Abin C.A."/>
            <person name="Hollibaugh J.T."/>
        </authorList>
    </citation>
    <scope>NUCLEOTIDE SEQUENCE [LARGE SCALE GENOMIC DNA]</scope>
    <source>
        <strain evidence="9 10">MLFW-2</strain>
    </source>
</reference>